<keyword evidence="2" id="KW-1185">Reference proteome</keyword>
<dbReference type="EMBL" id="JBHSCL010000004">
    <property type="protein sequence ID" value="MFC4220483.1"/>
    <property type="molecule type" value="Genomic_DNA"/>
</dbReference>
<dbReference type="Proteomes" id="UP001595841">
    <property type="component" value="Unassembled WGS sequence"/>
</dbReference>
<accession>A0ABV8PMU8</accession>
<dbReference type="Gene3D" id="3.40.50.12780">
    <property type="entry name" value="N-terminal domain of ligase-like"/>
    <property type="match status" value="1"/>
</dbReference>
<dbReference type="PANTHER" id="PTHR36932">
    <property type="entry name" value="CAPSULAR POLYSACCHARIDE BIOSYNTHESIS PROTEIN"/>
    <property type="match status" value="1"/>
</dbReference>
<sequence length="439" mass="50563">MTKMVQVFEALRRKGFYLADLLAGGAIIRNYREIKKILSSLGSYGADIIPQENLNKLLSHAVNTTPFYHEFKDYNTLQDFPVIDKNLILQNYERFRSSRFKNERLFKASSSGSTGIPFSIYQNKGKRNRNTADVIYFSEMAGSKVGDKLVYIKLWDHTNRKSPWINFLQNISPHNVMDTSVDDLKEFVSKLEKDNSTKAILGYPSFFEELCNYLDKQEKRPSINNVSSIISMAESLKASERARMTKYFGTPVFERYSNQENGILAQKTKGSEDFYTLNWGSYFFEFLQVDSDVPVKKGEVGRIVVTDLFNYSMPMIRYDTGDMGVFEEIGQGFPVLSKIYGRRMDAIYSTKGKIVSPFIFYLVLDFAEVKQFQFVQTGQKNYVFKLNGSSEMVQEGAIVQFFKTYLGEDAQILFEYVDEIPLLSSGKRKKIVNEYWPNA</sequence>
<comment type="caution">
    <text evidence="1">The sequence shown here is derived from an EMBL/GenBank/DDBJ whole genome shotgun (WGS) entry which is preliminary data.</text>
</comment>
<dbReference type="InterPro" id="IPR053158">
    <property type="entry name" value="CapK_Type1_Caps_Biosynth"/>
</dbReference>
<dbReference type="RefSeq" id="WP_379764097.1">
    <property type="nucleotide sequence ID" value="NZ_JBHSCL010000004.1"/>
</dbReference>
<evidence type="ECO:0000313" key="1">
    <source>
        <dbReference type="EMBL" id="MFC4220483.1"/>
    </source>
</evidence>
<protein>
    <submittedName>
        <fullName evidence="1">CoF synthetase</fullName>
    </submittedName>
</protein>
<proteinExistence type="predicted"/>
<gene>
    <name evidence="1" type="ORF">ACFOWS_10080</name>
</gene>
<dbReference type="InterPro" id="IPR042099">
    <property type="entry name" value="ANL_N_sf"/>
</dbReference>
<evidence type="ECO:0000313" key="2">
    <source>
        <dbReference type="Proteomes" id="UP001595841"/>
    </source>
</evidence>
<dbReference type="PANTHER" id="PTHR36932:SF1">
    <property type="entry name" value="CAPSULAR POLYSACCHARIDE BIOSYNTHESIS PROTEIN"/>
    <property type="match status" value="1"/>
</dbReference>
<reference evidence="2" key="1">
    <citation type="journal article" date="2019" name="Int. J. Syst. Evol. Microbiol.">
        <title>The Global Catalogue of Microorganisms (GCM) 10K type strain sequencing project: providing services to taxonomists for standard genome sequencing and annotation.</title>
        <authorList>
            <consortium name="The Broad Institute Genomics Platform"/>
            <consortium name="The Broad Institute Genome Sequencing Center for Infectious Disease"/>
            <person name="Wu L."/>
            <person name="Ma J."/>
        </authorList>
    </citation>
    <scope>NUCLEOTIDE SEQUENCE [LARGE SCALE GENOMIC DNA]</scope>
    <source>
        <strain evidence="2">CGMCC 1.15774</strain>
    </source>
</reference>
<dbReference type="SUPFAM" id="SSF56801">
    <property type="entry name" value="Acetyl-CoA synthetase-like"/>
    <property type="match status" value="1"/>
</dbReference>
<organism evidence="1 2">
    <name type="scientific">Flagellimonas marina</name>
    <dbReference type="NCBI Taxonomy" id="1775168"/>
    <lineage>
        <taxon>Bacteria</taxon>
        <taxon>Pseudomonadati</taxon>
        <taxon>Bacteroidota</taxon>
        <taxon>Flavobacteriia</taxon>
        <taxon>Flavobacteriales</taxon>
        <taxon>Flavobacteriaceae</taxon>
        <taxon>Flagellimonas</taxon>
    </lineage>
</organism>
<name>A0ABV8PMU8_9FLAO</name>